<evidence type="ECO:0000313" key="3">
    <source>
        <dbReference type="Proteomes" id="UP001321473"/>
    </source>
</evidence>
<reference evidence="2 3" key="1">
    <citation type="journal article" date="2023" name="Arcadia Sci">
        <title>De novo assembly of a long-read Amblyomma americanum tick genome.</title>
        <authorList>
            <person name="Chou S."/>
            <person name="Poskanzer K.E."/>
            <person name="Rollins M."/>
            <person name="Thuy-Boun P.S."/>
        </authorList>
    </citation>
    <scope>NUCLEOTIDE SEQUENCE [LARGE SCALE GENOMIC DNA]</scope>
    <source>
        <strain evidence="2">F_SG_1</strain>
        <tissue evidence="2">Salivary glands</tissue>
    </source>
</reference>
<evidence type="ECO:0000313" key="2">
    <source>
        <dbReference type="EMBL" id="KAK8777908.1"/>
    </source>
</evidence>
<sequence>MEQFLEVLNVTERNAVEKGTRLFASQLTTESLRVTLMSTLDIINYLFDKGAYYVLTAKLNQDPLERHFGLARSFGGDESHPTVMNFSQIFRLLSLYTPIKTALRGSVQGEPNAVLVSVEETLKTAAEAHRSNKASLRNEIEARLLEMTTFPCVTPDQMSDEHSYFRGSPDDSVVYYLSGYVEHKVSERTECQLCLHDISSAAPVVGSDAYLTRYRSFKEGSLRHPSIKMLHFVRVVNESVSLSLDEEGLCGDLFWKVLDELDECYLTRLGCDQHKPTFTCQVLYFFIVTRMHFYARDVNRRLQTREKVAIASKKARLL</sequence>
<organism evidence="2 3">
    <name type="scientific">Amblyomma americanum</name>
    <name type="common">Lone star tick</name>
    <dbReference type="NCBI Taxonomy" id="6943"/>
    <lineage>
        <taxon>Eukaryota</taxon>
        <taxon>Metazoa</taxon>
        <taxon>Ecdysozoa</taxon>
        <taxon>Arthropoda</taxon>
        <taxon>Chelicerata</taxon>
        <taxon>Arachnida</taxon>
        <taxon>Acari</taxon>
        <taxon>Parasitiformes</taxon>
        <taxon>Ixodida</taxon>
        <taxon>Ixodoidea</taxon>
        <taxon>Ixodidae</taxon>
        <taxon>Amblyomminae</taxon>
        <taxon>Amblyomma</taxon>
    </lineage>
</organism>
<dbReference type="Proteomes" id="UP001321473">
    <property type="component" value="Unassembled WGS sequence"/>
</dbReference>
<gene>
    <name evidence="2" type="ORF">V5799_020752</name>
</gene>
<dbReference type="InterPro" id="IPR048367">
    <property type="entry name" value="TNP-like_RNaseH_C"/>
</dbReference>
<evidence type="ECO:0000259" key="1">
    <source>
        <dbReference type="Pfam" id="PF21789"/>
    </source>
</evidence>
<accession>A0AAQ4ETJ2</accession>
<feature type="domain" description="Transposable element P transposase-like RNase H C-terminal" evidence="1">
    <location>
        <begin position="58"/>
        <end position="91"/>
    </location>
</feature>
<name>A0AAQ4ETJ2_AMBAM</name>
<proteinExistence type="predicted"/>
<keyword evidence="3" id="KW-1185">Reference proteome</keyword>
<dbReference type="AlphaFoldDB" id="A0AAQ4ETJ2"/>
<comment type="caution">
    <text evidence="2">The sequence shown here is derived from an EMBL/GenBank/DDBJ whole genome shotgun (WGS) entry which is preliminary data.</text>
</comment>
<dbReference type="EMBL" id="JARKHS020011333">
    <property type="protein sequence ID" value="KAK8777908.1"/>
    <property type="molecule type" value="Genomic_DNA"/>
</dbReference>
<protein>
    <recommendedName>
        <fullName evidence="1">Transposable element P transposase-like RNase H C-terminal domain-containing protein</fullName>
    </recommendedName>
</protein>
<dbReference type="Pfam" id="PF21789">
    <property type="entry name" value="TNP-like_RNaseH_C"/>
    <property type="match status" value="1"/>
</dbReference>